<dbReference type="AlphaFoldDB" id="A0A1G2MBC9"/>
<reference evidence="1 2" key="1">
    <citation type="journal article" date="2016" name="Nat. Commun.">
        <title>Thousands of microbial genomes shed light on interconnected biogeochemical processes in an aquifer system.</title>
        <authorList>
            <person name="Anantharaman K."/>
            <person name="Brown C.T."/>
            <person name="Hug L.A."/>
            <person name="Sharon I."/>
            <person name="Castelle C.J."/>
            <person name="Probst A.J."/>
            <person name="Thomas B.C."/>
            <person name="Singh A."/>
            <person name="Wilkins M.J."/>
            <person name="Karaoz U."/>
            <person name="Brodie E.L."/>
            <person name="Williams K.H."/>
            <person name="Hubbard S.S."/>
            <person name="Banfield J.F."/>
        </authorList>
    </citation>
    <scope>NUCLEOTIDE SEQUENCE [LARGE SCALE GENOMIC DNA]</scope>
</reference>
<dbReference type="InterPro" id="IPR013321">
    <property type="entry name" value="Arc_rbn_hlx_hlx"/>
</dbReference>
<accession>A0A1G2MBC9</accession>
<organism evidence="1 2">
    <name type="scientific">Candidatus Taylorbacteria bacterium RIFCSPHIGHO2_01_FULL_51_15</name>
    <dbReference type="NCBI Taxonomy" id="1802304"/>
    <lineage>
        <taxon>Bacteria</taxon>
        <taxon>Candidatus Tayloriibacteriota</taxon>
    </lineage>
</organism>
<dbReference type="GO" id="GO:0006355">
    <property type="term" value="P:regulation of DNA-templated transcription"/>
    <property type="evidence" value="ECO:0007669"/>
    <property type="project" value="InterPro"/>
</dbReference>
<sequence length="89" mass="9890">MKTIINIKTDKAVKLGAKRAAEELGMPLGTIINAFLRQLGRDKEIAFSVPYKPTKYLERIIDEAEREWKAGKAAGPFATVADLRKSLES</sequence>
<comment type="caution">
    <text evidence="1">The sequence shown here is derived from an EMBL/GenBank/DDBJ whole genome shotgun (WGS) entry which is preliminary data.</text>
</comment>
<name>A0A1G2MBC9_9BACT</name>
<evidence type="ECO:0000313" key="2">
    <source>
        <dbReference type="Proteomes" id="UP000178121"/>
    </source>
</evidence>
<proteinExistence type="predicted"/>
<evidence type="ECO:0000313" key="1">
    <source>
        <dbReference type="EMBL" id="OHA20331.1"/>
    </source>
</evidence>
<evidence type="ECO:0008006" key="3">
    <source>
        <dbReference type="Google" id="ProtNLM"/>
    </source>
</evidence>
<dbReference type="EMBL" id="MHRI01000030">
    <property type="protein sequence ID" value="OHA20331.1"/>
    <property type="molecule type" value="Genomic_DNA"/>
</dbReference>
<gene>
    <name evidence="1" type="ORF">A2849_00970</name>
</gene>
<protein>
    <recommendedName>
        <fullName evidence="3">Damage-inducible protein J</fullName>
    </recommendedName>
</protein>
<dbReference type="Proteomes" id="UP000178121">
    <property type="component" value="Unassembled WGS sequence"/>
</dbReference>
<dbReference type="Gene3D" id="1.10.1220.10">
    <property type="entry name" value="Met repressor-like"/>
    <property type="match status" value="1"/>
</dbReference>